<evidence type="ECO:0000256" key="2">
    <source>
        <dbReference type="ARBA" id="ARBA00022475"/>
    </source>
</evidence>
<dbReference type="InterPro" id="IPR000537">
    <property type="entry name" value="UbiA_prenyltransferase"/>
</dbReference>
<feature type="transmembrane region" description="Helical" evidence="6">
    <location>
        <begin position="81"/>
        <end position="106"/>
    </location>
</feature>
<keyword evidence="8" id="KW-1185">Reference proteome</keyword>
<proteinExistence type="predicted"/>
<keyword evidence="3 6" id="KW-0812">Transmembrane</keyword>
<evidence type="ECO:0000256" key="5">
    <source>
        <dbReference type="ARBA" id="ARBA00023136"/>
    </source>
</evidence>
<dbReference type="AlphaFoldDB" id="G8R6R2"/>
<feature type="transmembrane region" description="Helical" evidence="6">
    <location>
        <begin position="112"/>
        <end position="130"/>
    </location>
</feature>
<dbReference type="STRING" id="926562.Oweho_0183"/>
<dbReference type="Gene3D" id="1.10.357.140">
    <property type="entry name" value="UbiA prenyltransferase"/>
    <property type="match status" value="1"/>
</dbReference>
<feature type="transmembrane region" description="Helical" evidence="6">
    <location>
        <begin position="170"/>
        <end position="187"/>
    </location>
</feature>
<protein>
    <submittedName>
        <fullName evidence="7">4-hydroxybenzoate polyprenyltransferase-like prenyltransferase</fullName>
    </submittedName>
</protein>
<evidence type="ECO:0000256" key="3">
    <source>
        <dbReference type="ARBA" id="ARBA00022692"/>
    </source>
</evidence>
<dbReference type="PANTHER" id="PTHR42723">
    <property type="entry name" value="CHLOROPHYLL SYNTHASE"/>
    <property type="match status" value="1"/>
</dbReference>
<feature type="transmembrane region" description="Helical" evidence="6">
    <location>
        <begin position="250"/>
        <end position="271"/>
    </location>
</feature>
<dbReference type="InterPro" id="IPR044878">
    <property type="entry name" value="UbiA_sf"/>
</dbReference>
<feature type="transmembrane region" description="Helical" evidence="6">
    <location>
        <begin position="7"/>
        <end position="28"/>
    </location>
</feature>
<feature type="transmembrane region" description="Helical" evidence="6">
    <location>
        <begin position="137"/>
        <end position="158"/>
    </location>
</feature>
<feature type="transmembrane region" description="Helical" evidence="6">
    <location>
        <begin position="283"/>
        <end position="303"/>
    </location>
</feature>
<feature type="transmembrane region" description="Helical" evidence="6">
    <location>
        <begin position="220"/>
        <end position="244"/>
    </location>
</feature>
<dbReference type="KEGG" id="oho:Oweho_0183"/>
<evidence type="ECO:0000256" key="6">
    <source>
        <dbReference type="SAM" id="Phobius"/>
    </source>
</evidence>
<sequence length="307" mass="34059">MLAFFKIIRWPNLAIIALVQYLIRFFIIESLNVPHVLNHTYFFLGVLCSITLAAAGYVINDIYDVEADTTNKPERMAIGNGLTLNGAWTIYGVLNVIAIISGYLVAGAAGFQSLWMLPVVAIALLYLYAIDLKKRVLLGNILVSLLTALPVFLVALFDVLPAANAETAEIIQPIFYVISAYAGFAFYTNFIREIIKDAEDVEGDDQEGYRTLAIIVGRNYIRYVITLLLVVLLCFTGAFNVYLFQSDVVSSAYLLLFVNVPILLTILRVLTAKTKVDFKKASILMKLIMLTGIVSMVVFTLALKAQF</sequence>
<organism evidence="7 8">
    <name type="scientific">Owenweeksia hongkongensis (strain DSM 17368 / CIP 108786 / JCM 12287 / NRRL B-23963 / UST20020801)</name>
    <dbReference type="NCBI Taxonomy" id="926562"/>
    <lineage>
        <taxon>Bacteria</taxon>
        <taxon>Pseudomonadati</taxon>
        <taxon>Bacteroidota</taxon>
        <taxon>Flavobacteriia</taxon>
        <taxon>Flavobacteriales</taxon>
        <taxon>Owenweeksiaceae</taxon>
        <taxon>Owenweeksia</taxon>
    </lineage>
</organism>
<dbReference type="CDD" id="cd13961">
    <property type="entry name" value="PT_UbiA_DGGGPS"/>
    <property type="match status" value="1"/>
</dbReference>
<dbReference type="PANTHER" id="PTHR42723:SF1">
    <property type="entry name" value="CHLOROPHYLL SYNTHASE, CHLOROPLASTIC"/>
    <property type="match status" value="1"/>
</dbReference>
<dbReference type="eggNOG" id="COG0382">
    <property type="taxonomic scope" value="Bacteria"/>
</dbReference>
<evidence type="ECO:0000256" key="1">
    <source>
        <dbReference type="ARBA" id="ARBA00004141"/>
    </source>
</evidence>
<name>G8R6R2_OWEHD</name>
<dbReference type="RefSeq" id="WP_014200566.1">
    <property type="nucleotide sequence ID" value="NC_016599.1"/>
</dbReference>
<dbReference type="Pfam" id="PF01040">
    <property type="entry name" value="UbiA"/>
    <property type="match status" value="1"/>
</dbReference>
<accession>G8R6R2</accession>
<comment type="subcellular location">
    <subcellularLocation>
        <location evidence="1">Membrane</location>
        <topology evidence="1">Multi-pass membrane protein</topology>
    </subcellularLocation>
</comment>
<evidence type="ECO:0000313" key="8">
    <source>
        <dbReference type="Proteomes" id="UP000005631"/>
    </source>
</evidence>
<dbReference type="GO" id="GO:0016020">
    <property type="term" value="C:membrane"/>
    <property type="evidence" value="ECO:0007669"/>
    <property type="project" value="UniProtKB-SubCell"/>
</dbReference>
<feature type="transmembrane region" description="Helical" evidence="6">
    <location>
        <begin position="40"/>
        <end position="60"/>
    </location>
</feature>
<dbReference type="HOGENOM" id="CLU_073311_0_0_10"/>
<dbReference type="EMBL" id="CP003156">
    <property type="protein sequence ID" value="AEV31205.1"/>
    <property type="molecule type" value="Genomic_DNA"/>
</dbReference>
<reference evidence="7 8" key="1">
    <citation type="journal article" date="2012" name="Stand. Genomic Sci.">
        <title>Genome sequence of the orange-pigmented seawater bacterium Owenweeksia hongkongensis type strain (UST20020801(T)).</title>
        <authorList>
            <person name="Riedel T."/>
            <person name="Held B."/>
            <person name="Nolan M."/>
            <person name="Lucas S."/>
            <person name="Lapidus A."/>
            <person name="Tice H."/>
            <person name="Del Rio T.G."/>
            <person name="Cheng J.F."/>
            <person name="Han C."/>
            <person name="Tapia R."/>
            <person name="Goodwin L.A."/>
            <person name="Pitluck S."/>
            <person name="Liolios K."/>
            <person name="Mavromatis K."/>
            <person name="Pagani I."/>
            <person name="Ivanova N."/>
            <person name="Mikhailova N."/>
            <person name="Pati A."/>
            <person name="Chen A."/>
            <person name="Palaniappan K."/>
            <person name="Rohde M."/>
            <person name="Tindall B.J."/>
            <person name="Detter J.C."/>
            <person name="Goker M."/>
            <person name="Woyke T."/>
            <person name="Bristow J."/>
            <person name="Eisen J.A."/>
            <person name="Markowitz V."/>
            <person name="Hugenholtz P."/>
            <person name="Klenk H.P."/>
            <person name="Kyrpides N.C."/>
        </authorList>
    </citation>
    <scope>NUCLEOTIDE SEQUENCE</scope>
    <source>
        <strain evidence="8">DSM 17368 / JCM 12287 / NRRL B-23963</strain>
    </source>
</reference>
<dbReference type="GO" id="GO:0016765">
    <property type="term" value="F:transferase activity, transferring alkyl or aryl (other than methyl) groups"/>
    <property type="evidence" value="ECO:0007669"/>
    <property type="project" value="InterPro"/>
</dbReference>
<keyword evidence="7" id="KW-0808">Transferase</keyword>
<keyword evidence="4 6" id="KW-1133">Transmembrane helix</keyword>
<keyword evidence="5 6" id="KW-0472">Membrane</keyword>
<gene>
    <name evidence="7" type="ordered locus">Oweho_0183</name>
</gene>
<evidence type="ECO:0000256" key="4">
    <source>
        <dbReference type="ARBA" id="ARBA00022989"/>
    </source>
</evidence>
<keyword evidence="2" id="KW-1003">Cell membrane</keyword>
<dbReference type="Proteomes" id="UP000005631">
    <property type="component" value="Chromosome"/>
</dbReference>
<evidence type="ECO:0000313" key="7">
    <source>
        <dbReference type="EMBL" id="AEV31205.1"/>
    </source>
</evidence>
<dbReference type="InterPro" id="IPR050475">
    <property type="entry name" value="Prenyltransferase_related"/>
</dbReference>